<keyword evidence="3" id="KW-1185">Reference proteome</keyword>
<gene>
    <name evidence="2" type="ORF">M404DRAFT_33240</name>
</gene>
<proteinExistence type="predicted"/>
<reference evidence="2 3" key="1">
    <citation type="submission" date="2014-04" db="EMBL/GenBank/DDBJ databases">
        <authorList>
            <consortium name="DOE Joint Genome Institute"/>
            <person name="Kuo A."/>
            <person name="Kohler A."/>
            <person name="Costa M.D."/>
            <person name="Nagy L.G."/>
            <person name="Floudas D."/>
            <person name="Copeland A."/>
            <person name="Barry K.W."/>
            <person name="Cichocki N."/>
            <person name="Veneault-Fourrey C."/>
            <person name="LaButti K."/>
            <person name="Lindquist E.A."/>
            <person name="Lipzen A."/>
            <person name="Lundell T."/>
            <person name="Morin E."/>
            <person name="Murat C."/>
            <person name="Sun H."/>
            <person name="Tunlid A."/>
            <person name="Henrissat B."/>
            <person name="Grigoriev I.V."/>
            <person name="Hibbett D.S."/>
            <person name="Martin F."/>
            <person name="Nordberg H.P."/>
            <person name="Cantor M.N."/>
            <person name="Hua S.X."/>
        </authorList>
    </citation>
    <scope>NUCLEOTIDE SEQUENCE [LARGE SCALE GENOMIC DNA]</scope>
    <source>
        <strain evidence="2 3">Marx 270</strain>
    </source>
</reference>
<accession>A0A0C3IHF6</accession>
<dbReference type="HOGENOM" id="CLU_1220115_0_0_1"/>
<evidence type="ECO:0000313" key="2">
    <source>
        <dbReference type="EMBL" id="KIN96442.1"/>
    </source>
</evidence>
<name>A0A0C3IHF6_PISTI</name>
<dbReference type="Proteomes" id="UP000054217">
    <property type="component" value="Unassembled WGS sequence"/>
</dbReference>
<protein>
    <submittedName>
        <fullName evidence="2">Uncharacterized protein</fullName>
    </submittedName>
</protein>
<feature type="region of interest" description="Disordered" evidence="1">
    <location>
        <begin position="205"/>
        <end position="227"/>
    </location>
</feature>
<evidence type="ECO:0000313" key="3">
    <source>
        <dbReference type="Proteomes" id="UP000054217"/>
    </source>
</evidence>
<dbReference type="EMBL" id="KN832046">
    <property type="protein sequence ID" value="KIN96442.1"/>
    <property type="molecule type" value="Genomic_DNA"/>
</dbReference>
<sequence length="227" mass="23340">MLVVEPSVSASSLSLPAMPTSVPDASSPVGNVVGASPASTAMSRGRKRQNERMSSQKWRSFIEVGVARFALWCIHQPPSPSDDAVVPQVPAPVGAAQPPAITDIHITALTEVPVEVSDSPSTNVGGLCTAAAVENTHPCSPVPSPGDNGIPIRAPSQGSPSNSTGALAPALIEAQPTGLPSSQESADTPFLAHTEEVLTGKRCTCDEGDKSKNVNDQCQSPHALHFA</sequence>
<dbReference type="OrthoDB" id="3260393at2759"/>
<evidence type="ECO:0000256" key="1">
    <source>
        <dbReference type="SAM" id="MobiDB-lite"/>
    </source>
</evidence>
<organism evidence="2 3">
    <name type="scientific">Pisolithus tinctorius Marx 270</name>
    <dbReference type="NCBI Taxonomy" id="870435"/>
    <lineage>
        <taxon>Eukaryota</taxon>
        <taxon>Fungi</taxon>
        <taxon>Dikarya</taxon>
        <taxon>Basidiomycota</taxon>
        <taxon>Agaricomycotina</taxon>
        <taxon>Agaricomycetes</taxon>
        <taxon>Agaricomycetidae</taxon>
        <taxon>Boletales</taxon>
        <taxon>Sclerodermatineae</taxon>
        <taxon>Pisolithaceae</taxon>
        <taxon>Pisolithus</taxon>
    </lineage>
</organism>
<dbReference type="InParanoid" id="A0A0C3IHF6"/>
<reference evidence="3" key="2">
    <citation type="submission" date="2015-01" db="EMBL/GenBank/DDBJ databases">
        <title>Evolutionary Origins and Diversification of the Mycorrhizal Mutualists.</title>
        <authorList>
            <consortium name="DOE Joint Genome Institute"/>
            <consortium name="Mycorrhizal Genomics Consortium"/>
            <person name="Kohler A."/>
            <person name="Kuo A."/>
            <person name="Nagy L.G."/>
            <person name="Floudas D."/>
            <person name="Copeland A."/>
            <person name="Barry K.W."/>
            <person name="Cichocki N."/>
            <person name="Veneault-Fourrey C."/>
            <person name="LaButti K."/>
            <person name="Lindquist E.A."/>
            <person name="Lipzen A."/>
            <person name="Lundell T."/>
            <person name="Morin E."/>
            <person name="Murat C."/>
            <person name="Riley R."/>
            <person name="Ohm R."/>
            <person name="Sun H."/>
            <person name="Tunlid A."/>
            <person name="Henrissat B."/>
            <person name="Grigoriev I.V."/>
            <person name="Hibbett D.S."/>
            <person name="Martin F."/>
        </authorList>
    </citation>
    <scope>NUCLEOTIDE SEQUENCE [LARGE SCALE GENOMIC DNA]</scope>
    <source>
        <strain evidence="3">Marx 270</strain>
    </source>
</reference>
<dbReference type="AlphaFoldDB" id="A0A0C3IHF6"/>
<feature type="region of interest" description="Disordered" evidence="1">
    <location>
        <begin position="13"/>
        <end position="54"/>
    </location>
</feature>